<protein>
    <submittedName>
        <fullName evidence="10">ABC transporter permease</fullName>
    </submittedName>
</protein>
<reference evidence="10 12" key="1">
    <citation type="journal article" date="2023" name="Microb. Genom.">
        <title>Mesoterricola silvestris gen. nov., sp. nov., Mesoterricola sediminis sp. nov., Geothrix oryzae sp. nov., Geothrix edaphica sp. nov., Geothrix rubra sp. nov., and Geothrix limicola sp. nov., six novel members of Acidobacteriota isolated from soils.</title>
        <authorList>
            <person name="Weisberg A.J."/>
            <person name="Pearce E."/>
            <person name="Kramer C.G."/>
            <person name="Chang J.H."/>
            <person name="Clarke C.R."/>
        </authorList>
    </citation>
    <scope>NUCLEOTIDE SEQUENCE</scope>
    <source>
        <strain evidence="11 12">NB05-1H</strain>
        <strain evidence="10">NRRL_B-16521</strain>
    </source>
</reference>
<dbReference type="GO" id="GO:0005886">
    <property type="term" value="C:plasma membrane"/>
    <property type="evidence" value="ECO:0007669"/>
    <property type="project" value="UniProtKB-SubCell"/>
</dbReference>
<feature type="transmembrane region" description="Helical" evidence="8">
    <location>
        <begin position="158"/>
        <end position="181"/>
    </location>
</feature>
<evidence type="ECO:0000313" key="10">
    <source>
        <dbReference type="EMBL" id="MDX2961400.1"/>
    </source>
</evidence>
<evidence type="ECO:0000256" key="1">
    <source>
        <dbReference type="ARBA" id="ARBA00004651"/>
    </source>
</evidence>
<name>A0AAP6EGJ9_9ACTN</name>
<gene>
    <name evidence="10" type="ORF">PV399_16985</name>
    <name evidence="11" type="ORF">PV666_33490</name>
</gene>
<organism evidence="10 13">
    <name type="scientific">Streptomyces acidiscabies</name>
    <dbReference type="NCBI Taxonomy" id="42234"/>
    <lineage>
        <taxon>Bacteria</taxon>
        <taxon>Bacillati</taxon>
        <taxon>Actinomycetota</taxon>
        <taxon>Actinomycetes</taxon>
        <taxon>Kitasatosporales</taxon>
        <taxon>Streptomycetaceae</taxon>
        <taxon>Streptomyces</taxon>
    </lineage>
</organism>
<accession>A0AAP6EGJ9</accession>
<feature type="transmembrane region" description="Helical" evidence="8">
    <location>
        <begin position="113"/>
        <end position="138"/>
    </location>
</feature>
<feature type="transmembrane region" description="Helical" evidence="8">
    <location>
        <begin position="83"/>
        <end position="101"/>
    </location>
</feature>
<keyword evidence="7 8" id="KW-0472">Membrane</keyword>
<evidence type="ECO:0000256" key="3">
    <source>
        <dbReference type="ARBA" id="ARBA00022448"/>
    </source>
</evidence>
<evidence type="ECO:0000313" key="12">
    <source>
        <dbReference type="Proteomes" id="UP001272987"/>
    </source>
</evidence>
<dbReference type="Proteomes" id="UP001282288">
    <property type="component" value="Unassembled WGS sequence"/>
</dbReference>
<evidence type="ECO:0000256" key="5">
    <source>
        <dbReference type="ARBA" id="ARBA00022692"/>
    </source>
</evidence>
<evidence type="ECO:0000313" key="13">
    <source>
        <dbReference type="Proteomes" id="UP001282288"/>
    </source>
</evidence>
<dbReference type="EMBL" id="JARAWC010000011">
    <property type="protein sequence ID" value="MDX2961400.1"/>
    <property type="molecule type" value="Genomic_DNA"/>
</dbReference>
<comment type="subcellular location">
    <subcellularLocation>
        <location evidence="1 8">Cell membrane</location>
        <topology evidence="1 8">Multi-pass membrane protein</topology>
    </subcellularLocation>
</comment>
<keyword evidence="5 8" id="KW-0812">Transmembrane</keyword>
<sequence length="301" mass="33097">MSAQQTAIPAEPAIETPAPAARRPRRRTDGWLWVALPGALFLLVMFGFPLIEIVRRSLTDPSPQVYRVFIDTPLYWQTLLRTFRVAALVTLTSVLLGYPFAYVMARARPALQALLIAVVLLPVWTSFLVRTFALQIWLQDSGLINKLLMRAHLIDDPVPLIRTSFGVTVGMSQILLPFMILPLYSAMRRVDPELVRAATGLGASPVRAFFRVFLPLTLSGVYAGCLLVFVLSLGFYIAPAILGGPESTMISTLIVDLVQTRSDFGTASAVAVVLLLATFAVLAVGSRFVRIRDLVSTEVER</sequence>
<dbReference type="InterPro" id="IPR035906">
    <property type="entry name" value="MetI-like_sf"/>
</dbReference>
<evidence type="ECO:0000256" key="2">
    <source>
        <dbReference type="ARBA" id="ARBA00007069"/>
    </source>
</evidence>
<dbReference type="Pfam" id="PF00528">
    <property type="entry name" value="BPD_transp_1"/>
    <property type="match status" value="1"/>
</dbReference>
<dbReference type="InterPro" id="IPR000515">
    <property type="entry name" value="MetI-like"/>
</dbReference>
<dbReference type="GeneID" id="69812895"/>
<feature type="domain" description="ABC transmembrane type-1" evidence="9">
    <location>
        <begin position="79"/>
        <end position="285"/>
    </location>
</feature>
<dbReference type="PANTHER" id="PTHR42929">
    <property type="entry name" value="INNER MEMBRANE ABC TRANSPORTER PERMEASE PROTEIN YDCU-RELATED-RELATED"/>
    <property type="match status" value="1"/>
</dbReference>
<proteinExistence type="inferred from homology"/>
<dbReference type="Proteomes" id="UP001272987">
    <property type="component" value="Unassembled WGS sequence"/>
</dbReference>
<keyword evidence="12" id="KW-1185">Reference proteome</keyword>
<dbReference type="CDD" id="cd06261">
    <property type="entry name" value="TM_PBP2"/>
    <property type="match status" value="1"/>
</dbReference>
<feature type="transmembrane region" description="Helical" evidence="8">
    <location>
        <begin position="31"/>
        <end position="51"/>
    </location>
</feature>
<dbReference type="GO" id="GO:0055085">
    <property type="term" value="P:transmembrane transport"/>
    <property type="evidence" value="ECO:0007669"/>
    <property type="project" value="InterPro"/>
</dbReference>
<evidence type="ECO:0000259" key="9">
    <source>
        <dbReference type="PROSITE" id="PS50928"/>
    </source>
</evidence>
<dbReference type="PROSITE" id="PS50928">
    <property type="entry name" value="ABC_TM1"/>
    <property type="match status" value="1"/>
</dbReference>
<comment type="similarity">
    <text evidence="2">Belongs to the binding-protein-dependent transport system permease family. CysTW subfamily.</text>
</comment>
<keyword evidence="4" id="KW-1003">Cell membrane</keyword>
<dbReference type="AlphaFoldDB" id="A0AAP6EGJ9"/>
<evidence type="ECO:0000256" key="6">
    <source>
        <dbReference type="ARBA" id="ARBA00022989"/>
    </source>
</evidence>
<evidence type="ECO:0000256" key="4">
    <source>
        <dbReference type="ARBA" id="ARBA00022475"/>
    </source>
</evidence>
<dbReference type="Gene3D" id="1.10.3720.10">
    <property type="entry name" value="MetI-like"/>
    <property type="match status" value="1"/>
</dbReference>
<evidence type="ECO:0000256" key="8">
    <source>
        <dbReference type="RuleBase" id="RU363032"/>
    </source>
</evidence>
<feature type="transmembrane region" description="Helical" evidence="8">
    <location>
        <begin position="264"/>
        <end position="284"/>
    </location>
</feature>
<dbReference type="SUPFAM" id="SSF161098">
    <property type="entry name" value="MetI-like"/>
    <property type="match status" value="1"/>
</dbReference>
<dbReference type="RefSeq" id="WP_010352807.1">
    <property type="nucleotide sequence ID" value="NZ_BCMK01000003.1"/>
</dbReference>
<dbReference type="EMBL" id="JARAWP010000022">
    <property type="protein sequence ID" value="MDX3022758.1"/>
    <property type="molecule type" value="Genomic_DNA"/>
</dbReference>
<dbReference type="PANTHER" id="PTHR42929:SF5">
    <property type="entry name" value="ABC TRANSPORTER PERMEASE PROTEIN"/>
    <property type="match status" value="1"/>
</dbReference>
<evidence type="ECO:0000313" key="11">
    <source>
        <dbReference type="EMBL" id="MDX3022758.1"/>
    </source>
</evidence>
<keyword evidence="3 8" id="KW-0813">Transport</keyword>
<keyword evidence="6 8" id="KW-1133">Transmembrane helix</keyword>
<evidence type="ECO:0000256" key="7">
    <source>
        <dbReference type="ARBA" id="ARBA00023136"/>
    </source>
</evidence>
<comment type="caution">
    <text evidence="10">The sequence shown here is derived from an EMBL/GenBank/DDBJ whole genome shotgun (WGS) entry which is preliminary data.</text>
</comment>